<gene>
    <name evidence="1" type="ORF">HYPSUDRAFT_1063591</name>
</gene>
<dbReference type="AlphaFoldDB" id="A0A0D2PD25"/>
<organism evidence="1 2">
    <name type="scientific">Hypholoma sublateritium (strain FD-334 SS-4)</name>
    <dbReference type="NCBI Taxonomy" id="945553"/>
    <lineage>
        <taxon>Eukaryota</taxon>
        <taxon>Fungi</taxon>
        <taxon>Dikarya</taxon>
        <taxon>Basidiomycota</taxon>
        <taxon>Agaricomycotina</taxon>
        <taxon>Agaricomycetes</taxon>
        <taxon>Agaricomycetidae</taxon>
        <taxon>Agaricales</taxon>
        <taxon>Agaricineae</taxon>
        <taxon>Strophariaceae</taxon>
        <taxon>Hypholoma</taxon>
    </lineage>
</organism>
<protein>
    <submittedName>
        <fullName evidence="1">Uncharacterized protein</fullName>
    </submittedName>
</protein>
<evidence type="ECO:0000313" key="1">
    <source>
        <dbReference type="EMBL" id="KJA26481.1"/>
    </source>
</evidence>
<feature type="non-terminal residue" evidence="1">
    <location>
        <position position="1"/>
    </location>
</feature>
<dbReference type="EMBL" id="KN817527">
    <property type="protein sequence ID" value="KJA26481.1"/>
    <property type="molecule type" value="Genomic_DNA"/>
</dbReference>
<accession>A0A0D2PD25</accession>
<keyword evidence="2" id="KW-1185">Reference proteome</keyword>
<sequence>LKVAHSRLLHTAVSTARCSPCAEIHGADLPRTGNPRSCKPVAKCVYRVFEITQARNTMPTALRGSRTISRRHRWMTFTRTLRVLYAGCLSPNTHCSLYARTPHAPSSSFICTESMT</sequence>
<proteinExistence type="predicted"/>
<name>A0A0D2PD25_HYPSF</name>
<evidence type="ECO:0000313" key="2">
    <source>
        <dbReference type="Proteomes" id="UP000054270"/>
    </source>
</evidence>
<reference evidence="2" key="1">
    <citation type="submission" date="2014-04" db="EMBL/GenBank/DDBJ databases">
        <title>Evolutionary Origins and Diversification of the Mycorrhizal Mutualists.</title>
        <authorList>
            <consortium name="DOE Joint Genome Institute"/>
            <consortium name="Mycorrhizal Genomics Consortium"/>
            <person name="Kohler A."/>
            <person name="Kuo A."/>
            <person name="Nagy L.G."/>
            <person name="Floudas D."/>
            <person name="Copeland A."/>
            <person name="Barry K.W."/>
            <person name="Cichocki N."/>
            <person name="Veneault-Fourrey C."/>
            <person name="LaButti K."/>
            <person name="Lindquist E.A."/>
            <person name="Lipzen A."/>
            <person name="Lundell T."/>
            <person name="Morin E."/>
            <person name="Murat C."/>
            <person name="Riley R."/>
            <person name="Ohm R."/>
            <person name="Sun H."/>
            <person name="Tunlid A."/>
            <person name="Henrissat B."/>
            <person name="Grigoriev I.V."/>
            <person name="Hibbett D.S."/>
            <person name="Martin F."/>
        </authorList>
    </citation>
    <scope>NUCLEOTIDE SEQUENCE [LARGE SCALE GENOMIC DNA]</scope>
    <source>
        <strain evidence="2">FD-334 SS-4</strain>
    </source>
</reference>
<dbReference type="Proteomes" id="UP000054270">
    <property type="component" value="Unassembled WGS sequence"/>
</dbReference>